<dbReference type="NCBIfam" id="TIGR02436">
    <property type="entry name" value="four helix bundle protein"/>
    <property type="match status" value="1"/>
</dbReference>
<gene>
    <name evidence="1" type="ORF">DGMP_07660</name>
</gene>
<proteinExistence type="predicted"/>
<dbReference type="InterPro" id="IPR012657">
    <property type="entry name" value="23S_rRNA-intervening_sequence"/>
</dbReference>
<dbReference type="RefSeq" id="WP_268907503.1">
    <property type="nucleotide sequence ID" value="NZ_AP024086.1"/>
</dbReference>
<name>A0A8D5FEY5_9BACT</name>
<dbReference type="AlphaFoldDB" id="A0A8D5FEY5"/>
<dbReference type="PANTHER" id="PTHR38471:SF2">
    <property type="entry name" value="FOUR HELIX BUNDLE PROTEIN"/>
    <property type="match status" value="1"/>
</dbReference>
<dbReference type="CDD" id="cd16377">
    <property type="entry name" value="23S_rRNA_IVP_like"/>
    <property type="match status" value="1"/>
</dbReference>
<evidence type="ECO:0008006" key="3">
    <source>
        <dbReference type="Google" id="ProtNLM"/>
    </source>
</evidence>
<dbReference type="Proteomes" id="UP000826725">
    <property type="component" value="Chromosome"/>
</dbReference>
<reference evidence="1" key="1">
    <citation type="submission" date="2020-09" db="EMBL/GenBank/DDBJ databases">
        <title>Desulfogranum mesoprofundum gen. nov., sp. nov., a novel mesophilic, sulfate-reducing chemolithoautotroph isolated from a deep-sea hydrothermal vent chimney in the Suiyo Seamount.</title>
        <authorList>
            <person name="Hashimoto Y."/>
            <person name="Nakagawa S."/>
        </authorList>
    </citation>
    <scope>NUCLEOTIDE SEQUENCE</scope>
    <source>
        <strain evidence="1">KT2</strain>
    </source>
</reference>
<dbReference type="PANTHER" id="PTHR38471">
    <property type="entry name" value="FOUR HELIX BUNDLE PROTEIN"/>
    <property type="match status" value="1"/>
</dbReference>
<dbReference type="Pfam" id="PF05635">
    <property type="entry name" value="23S_rRNA_IVP"/>
    <property type="match status" value="1"/>
</dbReference>
<evidence type="ECO:0000313" key="1">
    <source>
        <dbReference type="EMBL" id="BCL60073.1"/>
    </source>
</evidence>
<keyword evidence="2" id="KW-1185">Reference proteome</keyword>
<accession>A0A8D5FEY5</accession>
<organism evidence="1 2">
    <name type="scientific">Desulfomarina profundi</name>
    <dbReference type="NCBI Taxonomy" id="2772557"/>
    <lineage>
        <taxon>Bacteria</taxon>
        <taxon>Pseudomonadati</taxon>
        <taxon>Thermodesulfobacteriota</taxon>
        <taxon>Desulfobulbia</taxon>
        <taxon>Desulfobulbales</taxon>
        <taxon>Desulfobulbaceae</taxon>
        <taxon>Desulfomarina</taxon>
    </lineage>
</organism>
<evidence type="ECO:0000313" key="2">
    <source>
        <dbReference type="Proteomes" id="UP000826725"/>
    </source>
</evidence>
<dbReference type="NCBIfam" id="NF008911">
    <property type="entry name" value="PRK12275.1-2"/>
    <property type="match status" value="1"/>
</dbReference>
<dbReference type="EMBL" id="AP024086">
    <property type="protein sequence ID" value="BCL60073.1"/>
    <property type="molecule type" value="Genomic_DNA"/>
</dbReference>
<protein>
    <recommendedName>
        <fullName evidence="3">Four helix bundle protein</fullName>
    </recommendedName>
</protein>
<dbReference type="KEGG" id="dbk:DGMP_07660"/>
<sequence length="120" mass="13731">MGRVHYKLLVWQEAMELVTDIYAITENFPSEEMYGLTSQLRRAAVSVPSNIAEGAGRESKKEFLHYLSVARGSLSEVDTQLLLAQKLRYCRTMTRMNERMDKVFALLGGLMKSLKKEINK</sequence>